<dbReference type="InterPro" id="IPR010982">
    <property type="entry name" value="Lambda_DNA-bd_dom_sf"/>
</dbReference>
<dbReference type="InterPro" id="IPR000843">
    <property type="entry name" value="HTH_LacI"/>
</dbReference>
<dbReference type="AlphaFoldDB" id="A0A829Y8A3"/>
<name>A0A829Y8A3_9GAMM</name>
<evidence type="ECO:0000259" key="5">
    <source>
        <dbReference type="PROSITE" id="PS50932"/>
    </source>
</evidence>
<comment type="caution">
    <text evidence="6">The sequence shown here is derived from an EMBL/GenBank/DDBJ whole genome shotgun (WGS) entry which is preliminary data.</text>
</comment>
<dbReference type="SUPFAM" id="SSF47413">
    <property type="entry name" value="lambda repressor-like DNA-binding domains"/>
    <property type="match status" value="1"/>
</dbReference>
<evidence type="ECO:0000256" key="2">
    <source>
        <dbReference type="ARBA" id="ARBA00023015"/>
    </source>
</evidence>
<proteinExistence type="predicted"/>
<evidence type="ECO:0000313" key="7">
    <source>
        <dbReference type="Proteomes" id="UP000445000"/>
    </source>
</evidence>
<organism evidence="6 7">
    <name type="scientific">Steroidobacter agaridevorans</name>
    <dbReference type="NCBI Taxonomy" id="2695856"/>
    <lineage>
        <taxon>Bacteria</taxon>
        <taxon>Pseudomonadati</taxon>
        <taxon>Pseudomonadota</taxon>
        <taxon>Gammaproteobacteria</taxon>
        <taxon>Steroidobacterales</taxon>
        <taxon>Steroidobacteraceae</taxon>
        <taxon>Steroidobacter</taxon>
    </lineage>
</organism>
<keyword evidence="3 6" id="KW-0238">DNA-binding</keyword>
<gene>
    <name evidence="6" type="ORF">GCM10011487_10980</name>
</gene>
<dbReference type="CDD" id="cd01392">
    <property type="entry name" value="HTH_LacI"/>
    <property type="match status" value="1"/>
</dbReference>
<reference evidence="7" key="1">
    <citation type="submission" date="2020-01" db="EMBL/GenBank/DDBJ databases">
        <title>'Steroidobacter agaridevorans' sp. nov., agar-degrading bacteria isolated from rhizosphere soils.</title>
        <authorList>
            <person name="Ikenaga M."/>
            <person name="Kataoka M."/>
            <person name="Murouchi A."/>
            <person name="Katsuragi S."/>
            <person name="Sakai M."/>
        </authorList>
    </citation>
    <scope>NUCLEOTIDE SEQUENCE [LARGE SCALE GENOMIC DNA]</scope>
    <source>
        <strain evidence="7">YU21-B</strain>
    </source>
</reference>
<evidence type="ECO:0000256" key="3">
    <source>
        <dbReference type="ARBA" id="ARBA00023125"/>
    </source>
</evidence>
<keyword evidence="2" id="KW-0805">Transcription regulation</keyword>
<dbReference type="RefSeq" id="WP_161810910.1">
    <property type="nucleotide sequence ID" value="NZ_BLJN01000001.1"/>
</dbReference>
<dbReference type="Proteomes" id="UP000445000">
    <property type="component" value="Unassembled WGS sequence"/>
</dbReference>
<keyword evidence="7" id="KW-1185">Reference proteome</keyword>
<feature type="domain" description="HTH lacI-type" evidence="5">
    <location>
        <begin position="7"/>
        <end position="61"/>
    </location>
</feature>
<dbReference type="PROSITE" id="PS50932">
    <property type="entry name" value="HTH_LACI_2"/>
    <property type="match status" value="1"/>
</dbReference>
<accession>A0A829Y8A3</accession>
<dbReference type="PANTHER" id="PTHR30146:SF151">
    <property type="entry name" value="HTH-TYPE TRANSCRIPTIONAL REPRESSOR CYTR"/>
    <property type="match status" value="1"/>
</dbReference>
<protein>
    <submittedName>
        <fullName evidence="6">DNA-binding transcriptional regulator CytR</fullName>
    </submittedName>
</protein>
<sequence length="340" mass="36893">MSSSRATSIRQVARQAGVSIATVSRALTTPDKVSEKTLKKVLAQVERSRYKPNLLARNFRSKRAYSVVVLVPNIANPFFAEIIRGIEQVAQQQGYAVLLGDTEGREDREAYYVGLVETRQADGLIQLHPRLPKAARGANGTLDIPLVNACEYIEDAPCPRVGIDNAAAAREMTAYLLGLGHRRIGVILGPDSSPLTSDRLRGYKHGLRSAKISADDALIAQGDFTMSSGSVAAEKLFKAKQPPTAIFCFNDEMALGAIRYLKSTGRSVPQDVSVVGFDDIEFASFCDPPLTTIEQPTREIGNKAMSLLFDMLNGGKPEPTMHTLPIKLIVRDSAAAPPKQ</sequence>
<dbReference type="Pfam" id="PF13377">
    <property type="entry name" value="Peripla_BP_3"/>
    <property type="match status" value="1"/>
</dbReference>
<dbReference type="Pfam" id="PF00356">
    <property type="entry name" value="LacI"/>
    <property type="match status" value="1"/>
</dbReference>
<evidence type="ECO:0000256" key="4">
    <source>
        <dbReference type="ARBA" id="ARBA00023163"/>
    </source>
</evidence>
<dbReference type="PANTHER" id="PTHR30146">
    <property type="entry name" value="LACI-RELATED TRANSCRIPTIONAL REPRESSOR"/>
    <property type="match status" value="1"/>
</dbReference>
<keyword evidence="1" id="KW-0678">Repressor</keyword>
<dbReference type="GO" id="GO:0000976">
    <property type="term" value="F:transcription cis-regulatory region binding"/>
    <property type="evidence" value="ECO:0007669"/>
    <property type="project" value="TreeGrafter"/>
</dbReference>
<keyword evidence="4" id="KW-0804">Transcription</keyword>
<dbReference type="Gene3D" id="3.40.50.2300">
    <property type="match status" value="2"/>
</dbReference>
<dbReference type="InterPro" id="IPR028082">
    <property type="entry name" value="Peripla_BP_I"/>
</dbReference>
<dbReference type="GO" id="GO:0003700">
    <property type="term" value="F:DNA-binding transcription factor activity"/>
    <property type="evidence" value="ECO:0007669"/>
    <property type="project" value="TreeGrafter"/>
</dbReference>
<dbReference type="CDD" id="cd06284">
    <property type="entry name" value="PBP1_LacI-like"/>
    <property type="match status" value="1"/>
</dbReference>
<evidence type="ECO:0000256" key="1">
    <source>
        <dbReference type="ARBA" id="ARBA00022491"/>
    </source>
</evidence>
<dbReference type="SMART" id="SM00354">
    <property type="entry name" value="HTH_LACI"/>
    <property type="match status" value="1"/>
</dbReference>
<evidence type="ECO:0000313" key="6">
    <source>
        <dbReference type="EMBL" id="GFE79098.1"/>
    </source>
</evidence>
<dbReference type="InterPro" id="IPR046335">
    <property type="entry name" value="LacI/GalR-like_sensor"/>
</dbReference>
<dbReference type="SUPFAM" id="SSF53822">
    <property type="entry name" value="Periplasmic binding protein-like I"/>
    <property type="match status" value="1"/>
</dbReference>
<dbReference type="Gene3D" id="1.10.260.40">
    <property type="entry name" value="lambda repressor-like DNA-binding domains"/>
    <property type="match status" value="1"/>
</dbReference>
<dbReference type="EMBL" id="BLJN01000001">
    <property type="protein sequence ID" value="GFE79098.1"/>
    <property type="molecule type" value="Genomic_DNA"/>
</dbReference>